<dbReference type="InterPro" id="IPR050902">
    <property type="entry name" value="ABC_Transporter_SBP"/>
</dbReference>
<name>A0A1X6YD18_9RHOB</name>
<keyword evidence="4" id="KW-1185">Reference proteome</keyword>
<dbReference type="Pfam" id="PF01497">
    <property type="entry name" value="Peripla_BP_2"/>
    <property type="match status" value="1"/>
</dbReference>
<accession>A0A1X6YD18</accession>
<organism evidence="3 4">
    <name type="scientific">Pseudooceanicola marinus</name>
    <dbReference type="NCBI Taxonomy" id="396013"/>
    <lineage>
        <taxon>Bacteria</taxon>
        <taxon>Pseudomonadati</taxon>
        <taxon>Pseudomonadota</taxon>
        <taxon>Alphaproteobacteria</taxon>
        <taxon>Rhodobacterales</taxon>
        <taxon>Paracoccaceae</taxon>
        <taxon>Pseudooceanicola</taxon>
    </lineage>
</organism>
<dbReference type="GO" id="GO:0071281">
    <property type="term" value="P:cellular response to iron ion"/>
    <property type="evidence" value="ECO:0007669"/>
    <property type="project" value="TreeGrafter"/>
</dbReference>
<proteinExistence type="predicted"/>
<reference evidence="3 4" key="1">
    <citation type="submission" date="2017-03" db="EMBL/GenBank/DDBJ databases">
        <authorList>
            <person name="Afonso C.L."/>
            <person name="Miller P.J."/>
            <person name="Scott M.A."/>
            <person name="Spackman E."/>
            <person name="Goraichik I."/>
            <person name="Dimitrov K.M."/>
            <person name="Suarez D.L."/>
            <person name="Swayne D.E."/>
        </authorList>
    </citation>
    <scope>NUCLEOTIDE SEQUENCE [LARGE SCALE GENOMIC DNA]</scope>
    <source>
        <strain evidence="3 4">CECT 7751</strain>
    </source>
</reference>
<dbReference type="SUPFAM" id="SSF53807">
    <property type="entry name" value="Helical backbone' metal receptor"/>
    <property type="match status" value="1"/>
</dbReference>
<dbReference type="OrthoDB" id="1632039at2"/>
<dbReference type="PROSITE" id="PS50983">
    <property type="entry name" value="FE_B12_PBP"/>
    <property type="match status" value="1"/>
</dbReference>
<evidence type="ECO:0000313" key="4">
    <source>
        <dbReference type="Proteomes" id="UP000193963"/>
    </source>
</evidence>
<dbReference type="AlphaFoldDB" id="A0A1X6YD18"/>
<dbReference type="Gene3D" id="3.40.50.1980">
    <property type="entry name" value="Nitrogenase molybdenum iron protein domain"/>
    <property type="match status" value="2"/>
</dbReference>
<feature type="chain" id="PRO_5012552848" evidence="1">
    <location>
        <begin position="21"/>
        <end position="271"/>
    </location>
</feature>
<dbReference type="PANTHER" id="PTHR30535:SF34">
    <property type="entry name" value="MOLYBDATE-BINDING PROTEIN MOLA"/>
    <property type="match status" value="1"/>
</dbReference>
<sequence length="271" mass="28911">MLRRAALALALCAAGLPVAAEEGPRRVVSINLCTDQIAMQLAAPGQLHSVSWIARDPRSSAMAQEAQAYPANHGRAEEIWLMKPDLVLAGSFTSRAAVEMLKRLGTPVVEVAPAYSLDDIPDRIRSIGTALGREAQAEEMIATFEGRLATLRAQVDDRPSAAIYYANGYTTGDRTLAGEILITAGFDNIAGDTMGGHLPLETLAMADPDAIITGTPYPGASRSEEILEHPVVEAIRDRAASRAVSDSDWICGTPYVLKAIDDLAAFRKGLE</sequence>
<keyword evidence="1" id="KW-0732">Signal</keyword>
<feature type="domain" description="Fe/B12 periplasmic-binding" evidence="2">
    <location>
        <begin position="26"/>
        <end position="271"/>
    </location>
</feature>
<evidence type="ECO:0000313" key="3">
    <source>
        <dbReference type="EMBL" id="SLN17436.1"/>
    </source>
</evidence>
<dbReference type="Proteomes" id="UP000193963">
    <property type="component" value="Unassembled WGS sequence"/>
</dbReference>
<evidence type="ECO:0000259" key="2">
    <source>
        <dbReference type="PROSITE" id="PS50983"/>
    </source>
</evidence>
<protein>
    <submittedName>
        <fullName evidence="3">Vitamin B12-binding protein</fullName>
    </submittedName>
</protein>
<dbReference type="EMBL" id="FWFN01000001">
    <property type="protein sequence ID" value="SLN17436.1"/>
    <property type="molecule type" value="Genomic_DNA"/>
</dbReference>
<evidence type="ECO:0000256" key="1">
    <source>
        <dbReference type="SAM" id="SignalP"/>
    </source>
</evidence>
<dbReference type="RefSeq" id="WP_085886449.1">
    <property type="nucleotide sequence ID" value="NZ_FWFN01000001.1"/>
</dbReference>
<dbReference type="PANTHER" id="PTHR30535">
    <property type="entry name" value="VITAMIN B12-BINDING PROTEIN"/>
    <property type="match status" value="1"/>
</dbReference>
<gene>
    <name evidence="3" type="primary">btuF</name>
    <name evidence="3" type="ORF">PSM7751_00561</name>
</gene>
<dbReference type="InterPro" id="IPR002491">
    <property type="entry name" value="ABC_transptr_periplasmic_BD"/>
</dbReference>
<feature type="signal peptide" evidence="1">
    <location>
        <begin position="1"/>
        <end position="20"/>
    </location>
</feature>